<name>A0A1G2NWN1_9BACT</name>
<protein>
    <recommendedName>
        <fullName evidence="1">methionyl-tRNA formyltransferase</fullName>
        <ecNumber evidence="1">2.1.2.9</ecNumber>
    </recommendedName>
</protein>
<reference evidence="3 4" key="1">
    <citation type="journal article" date="2016" name="Nat. Commun.">
        <title>Thousands of microbial genomes shed light on interconnected biogeochemical processes in an aquifer system.</title>
        <authorList>
            <person name="Anantharaman K."/>
            <person name="Brown C.T."/>
            <person name="Hug L.A."/>
            <person name="Sharon I."/>
            <person name="Castelle C.J."/>
            <person name="Probst A.J."/>
            <person name="Thomas B.C."/>
            <person name="Singh A."/>
            <person name="Wilkins M.J."/>
            <person name="Karaoz U."/>
            <person name="Brodie E.L."/>
            <person name="Williams K.H."/>
            <person name="Hubbard S.S."/>
            <person name="Banfield J.F."/>
        </authorList>
    </citation>
    <scope>NUCLEOTIDE SEQUENCE [LARGE SCALE GENOMIC DNA]</scope>
</reference>
<sequence length="291" mass="32223">MRYAFFGSARISSLALSELKKINLLPSVIITSPDKKKGRGMKIAPNEVKTLGLELNIPVLSPDRLDADFVKEMVSRGCDIFLVAGYGKILPKNILEIPGNGSLNIHPSSLPKYRGPSPIESAILGAETKASCCLMLMDEQMDHGPIIAEKTIDMREDGTIATAKDRIRVTEEMASAGAELFANFYERWIAGGITAKPQNHTEATFTKKIKKEDGEIKIEDEAVLNFLKYKAYKGWPGTFFFVETDGKKNRAIIREATLENDKFVINKVLPEGGKETDFKTFAKSHPETNPL</sequence>
<evidence type="ECO:0000313" key="4">
    <source>
        <dbReference type="Proteomes" id="UP000176429"/>
    </source>
</evidence>
<dbReference type="SUPFAM" id="SSF53328">
    <property type="entry name" value="Formyltransferase"/>
    <property type="match status" value="1"/>
</dbReference>
<evidence type="ECO:0000313" key="3">
    <source>
        <dbReference type="EMBL" id="OHA39859.1"/>
    </source>
</evidence>
<dbReference type="InterPro" id="IPR036477">
    <property type="entry name" value="Formyl_transf_N_sf"/>
</dbReference>
<evidence type="ECO:0000256" key="1">
    <source>
        <dbReference type="ARBA" id="ARBA00012261"/>
    </source>
</evidence>
<organism evidence="3 4">
    <name type="scientific">Candidatus Taylorbacteria bacterium RIFCSPLOWO2_02_FULL_46_40</name>
    <dbReference type="NCBI Taxonomy" id="1802329"/>
    <lineage>
        <taxon>Bacteria</taxon>
        <taxon>Candidatus Tayloriibacteriota</taxon>
    </lineage>
</organism>
<gene>
    <name evidence="3" type="ORF">A3H68_00730</name>
</gene>
<dbReference type="GO" id="GO:0005829">
    <property type="term" value="C:cytosol"/>
    <property type="evidence" value="ECO:0007669"/>
    <property type="project" value="TreeGrafter"/>
</dbReference>
<feature type="domain" description="Formyl transferase N-terminal" evidence="2">
    <location>
        <begin position="2"/>
        <end position="172"/>
    </location>
</feature>
<proteinExistence type="predicted"/>
<dbReference type="InterPro" id="IPR041711">
    <property type="entry name" value="Met-tRNA-FMT_N"/>
</dbReference>
<dbReference type="EC" id="2.1.2.9" evidence="1"/>
<dbReference type="Pfam" id="PF00551">
    <property type="entry name" value="Formyl_trans_N"/>
    <property type="match status" value="1"/>
</dbReference>
<accession>A0A1G2NWN1</accession>
<comment type="caution">
    <text evidence="3">The sequence shown here is derived from an EMBL/GenBank/DDBJ whole genome shotgun (WGS) entry which is preliminary data.</text>
</comment>
<dbReference type="AlphaFoldDB" id="A0A1G2NWN1"/>
<dbReference type="InterPro" id="IPR002376">
    <property type="entry name" value="Formyl_transf_N"/>
</dbReference>
<dbReference type="EMBL" id="MHSH01000062">
    <property type="protein sequence ID" value="OHA39859.1"/>
    <property type="molecule type" value="Genomic_DNA"/>
</dbReference>
<dbReference type="Gene3D" id="3.40.50.12230">
    <property type="match status" value="1"/>
</dbReference>
<evidence type="ECO:0000259" key="2">
    <source>
        <dbReference type="Pfam" id="PF00551"/>
    </source>
</evidence>
<dbReference type="GO" id="GO:0004479">
    <property type="term" value="F:methionyl-tRNA formyltransferase activity"/>
    <property type="evidence" value="ECO:0007669"/>
    <property type="project" value="UniProtKB-EC"/>
</dbReference>
<dbReference type="PANTHER" id="PTHR11138:SF5">
    <property type="entry name" value="METHIONYL-TRNA FORMYLTRANSFERASE, MITOCHONDRIAL"/>
    <property type="match status" value="1"/>
</dbReference>
<dbReference type="Proteomes" id="UP000176429">
    <property type="component" value="Unassembled WGS sequence"/>
</dbReference>
<dbReference type="CDD" id="cd08646">
    <property type="entry name" value="FMT_core_Met-tRNA-FMT_N"/>
    <property type="match status" value="1"/>
</dbReference>
<dbReference type="PANTHER" id="PTHR11138">
    <property type="entry name" value="METHIONYL-TRNA FORMYLTRANSFERASE"/>
    <property type="match status" value="1"/>
</dbReference>